<reference evidence="3" key="1">
    <citation type="submission" date="2016-08" db="EMBL/GenBank/DDBJ databases">
        <authorList>
            <person name="Tokovenko B."/>
            <person name="Kalinowski J."/>
        </authorList>
    </citation>
    <scope>NUCLEOTIDE SEQUENCE [LARGE SCALE GENOMIC DNA]</scope>
    <source>
        <strain evidence="3">UTMC102</strain>
    </source>
</reference>
<dbReference type="InterPro" id="IPR000835">
    <property type="entry name" value="HTH_MarR-typ"/>
</dbReference>
<keyword evidence="3" id="KW-1185">Reference proteome</keyword>
<comment type="caution">
    <text evidence="2">The sequence shown here is derived from an EMBL/GenBank/DDBJ whole genome shotgun (WGS) entry which is preliminary data.</text>
</comment>
<dbReference type="GO" id="GO:0003700">
    <property type="term" value="F:DNA-binding transcription factor activity"/>
    <property type="evidence" value="ECO:0007669"/>
    <property type="project" value="InterPro"/>
</dbReference>
<dbReference type="Proteomes" id="UP000189004">
    <property type="component" value="Unassembled WGS sequence"/>
</dbReference>
<protein>
    <recommendedName>
        <fullName evidence="1">HTH marR-type domain-containing protein</fullName>
    </recommendedName>
</protein>
<evidence type="ECO:0000259" key="1">
    <source>
        <dbReference type="Pfam" id="PF12802"/>
    </source>
</evidence>
<dbReference type="InterPro" id="IPR036390">
    <property type="entry name" value="WH_DNA-bd_sf"/>
</dbReference>
<evidence type="ECO:0000313" key="3">
    <source>
        <dbReference type="Proteomes" id="UP000189004"/>
    </source>
</evidence>
<dbReference type="EMBL" id="MCOK01000001">
    <property type="protein sequence ID" value="OOC52470.1"/>
    <property type="molecule type" value="Genomic_DNA"/>
</dbReference>
<dbReference type="InterPro" id="IPR036388">
    <property type="entry name" value="WH-like_DNA-bd_sf"/>
</dbReference>
<dbReference type="SUPFAM" id="SSF46785">
    <property type="entry name" value="Winged helix' DNA-binding domain"/>
    <property type="match status" value="1"/>
</dbReference>
<dbReference type="Gene3D" id="1.10.10.10">
    <property type="entry name" value="Winged helix-like DNA-binding domain superfamily/Winged helix DNA-binding domain"/>
    <property type="match status" value="1"/>
</dbReference>
<sequence>MSLPMSDYLGRLRLTGAEYALLLVLNGKQNRGGLIEMTQGQLAARARLGRTDASRILKKFRSWGLVIKVGNGAYRINPRVAFYGTSEEQEAVLSELDEDLPALNLPKIPGDG</sequence>
<dbReference type="RefSeq" id="WP_077688814.1">
    <property type="nucleotide sequence ID" value="NZ_MCOK01000001.1"/>
</dbReference>
<dbReference type="Pfam" id="PF12802">
    <property type="entry name" value="MarR_2"/>
    <property type="match status" value="1"/>
</dbReference>
<proteinExistence type="predicted"/>
<feature type="domain" description="HTH marR-type" evidence="1">
    <location>
        <begin position="14"/>
        <end position="70"/>
    </location>
</feature>
<dbReference type="AlphaFoldDB" id="A0A1V3BWI0"/>
<accession>A0A1V3BWI0</accession>
<evidence type="ECO:0000313" key="2">
    <source>
        <dbReference type="EMBL" id="OOC52470.1"/>
    </source>
</evidence>
<gene>
    <name evidence="2" type="ORF">NOSIN_00315</name>
</gene>
<dbReference type="OrthoDB" id="3869894at2"/>
<name>A0A1V3BWI0_9ACTN</name>
<organism evidence="2 3">
    <name type="scientific">Nocardiopsis sinuspersici</name>
    <dbReference type="NCBI Taxonomy" id="501010"/>
    <lineage>
        <taxon>Bacteria</taxon>
        <taxon>Bacillati</taxon>
        <taxon>Actinomycetota</taxon>
        <taxon>Actinomycetes</taxon>
        <taxon>Streptosporangiales</taxon>
        <taxon>Nocardiopsidaceae</taxon>
        <taxon>Nocardiopsis</taxon>
    </lineage>
</organism>